<dbReference type="AlphaFoldDB" id="A0A9P7JQ89"/>
<dbReference type="RefSeq" id="XP_041288478.1">
    <property type="nucleotide sequence ID" value="XM_041439956.1"/>
</dbReference>
<comment type="caution">
    <text evidence="2">The sequence shown here is derived from an EMBL/GenBank/DDBJ whole genome shotgun (WGS) entry which is preliminary data.</text>
</comment>
<dbReference type="EMBL" id="JABBWM010000066">
    <property type="protein sequence ID" value="KAG2097248.1"/>
    <property type="molecule type" value="Genomic_DNA"/>
</dbReference>
<sequence length="497" mass="54920">MLEPSDLTLHDEPSWGQPPSDPMSENVTPPLTDTINDDAEDDESYFPIKELWHGTASACTFLHVDYYEEMQAALQRGESLFSCPLPPSSDELGMETDDIDMNLDDGLEPDNHGIDLSGKAILNWATALGATGVPSLHSLRKAQDRIKELVGNPTEKVTAASGNIFYINSVGKAITKDYSNPLTQLTKWDYPEDGQGRMSQIHHGEKMLHGLPDNLATPSVHVDGNIFFVDELLQQMSKDYFIPKKFFQAQVSADHDAEILSLGHSVTWTEEGFSVDPEQVITPVSTFSRTFKDIQACSKEFSCGFTGGRMVLSVPLIVFMDDVSGNISKQWNKHHVVYMSNAAMPYNGVIAWDCKYHEEVMLIPHSIFTAGRRMQPWRAEVQFFCRTCKVGGMTVDKKSDAGYCSIFKSAELRTPEETLAQVKEQVELAKLPGGTTKIQSAVASTGTQYAATSAIINCLLELGKQLRKREAGKPPISEADVCVQLDLLLGPDSMDTR</sequence>
<feature type="compositionally biased region" description="Polar residues" evidence="1">
    <location>
        <begin position="23"/>
        <end position="34"/>
    </location>
</feature>
<reference evidence="2" key="1">
    <citation type="journal article" date="2020" name="New Phytol.">
        <title>Comparative genomics reveals dynamic genome evolution in host specialist ectomycorrhizal fungi.</title>
        <authorList>
            <person name="Lofgren L.A."/>
            <person name="Nguyen N.H."/>
            <person name="Vilgalys R."/>
            <person name="Ruytinx J."/>
            <person name="Liao H.L."/>
            <person name="Branco S."/>
            <person name="Kuo A."/>
            <person name="LaButti K."/>
            <person name="Lipzen A."/>
            <person name="Andreopoulos W."/>
            <person name="Pangilinan J."/>
            <person name="Riley R."/>
            <person name="Hundley H."/>
            <person name="Na H."/>
            <person name="Barry K."/>
            <person name="Grigoriev I.V."/>
            <person name="Stajich J.E."/>
            <person name="Kennedy P.G."/>
        </authorList>
    </citation>
    <scope>NUCLEOTIDE SEQUENCE</scope>
    <source>
        <strain evidence="2">FC423</strain>
    </source>
</reference>
<dbReference type="OrthoDB" id="2641988at2759"/>
<evidence type="ECO:0000256" key="1">
    <source>
        <dbReference type="SAM" id="MobiDB-lite"/>
    </source>
</evidence>
<feature type="region of interest" description="Disordered" evidence="1">
    <location>
        <begin position="1"/>
        <end position="40"/>
    </location>
</feature>
<gene>
    <name evidence="2" type="ORF">F5147DRAFT_747487</name>
</gene>
<dbReference type="GeneID" id="64702215"/>
<keyword evidence="3" id="KW-1185">Reference proteome</keyword>
<evidence type="ECO:0000313" key="2">
    <source>
        <dbReference type="EMBL" id="KAG2097248.1"/>
    </source>
</evidence>
<evidence type="ECO:0000313" key="3">
    <source>
        <dbReference type="Proteomes" id="UP000823399"/>
    </source>
</evidence>
<organism evidence="2 3">
    <name type="scientific">Suillus discolor</name>
    <dbReference type="NCBI Taxonomy" id="1912936"/>
    <lineage>
        <taxon>Eukaryota</taxon>
        <taxon>Fungi</taxon>
        <taxon>Dikarya</taxon>
        <taxon>Basidiomycota</taxon>
        <taxon>Agaricomycotina</taxon>
        <taxon>Agaricomycetes</taxon>
        <taxon>Agaricomycetidae</taxon>
        <taxon>Boletales</taxon>
        <taxon>Suillineae</taxon>
        <taxon>Suillaceae</taxon>
        <taxon>Suillus</taxon>
    </lineage>
</organism>
<proteinExistence type="predicted"/>
<protein>
    <submittedName>
        <fullName evidence="2">Uncharacterized protein</fullName>
    </submittedName>
</protein>
<dbReference type="Proteomes" id="UP000823399">
    <property type="component" value="Unassembled WGS sequence"/>
</dbReference>
<name>A0A9P7JQ89_9AGAM</name>
<accession>A0A9P7JQ89</accession>